<accession>A0A5P9QDU4</accession>
<evidence type="ECO:0008006" key="3">
    <source>
        <dbReference type="Google" id="ProtNLM"/>
    </source>
</evidence>
<keyword evidence="2" id="KW-1185">Reference proteome</keyword>
<organism evidence="1 2">
    <name type="scientific">Luteimicrobium xylanilyticum</name>
    <dbReference type="NCBI Taxonomy" id="1133546"/>
    <lineage>
        <taxon>Bacteria</taxon>
        <taxon>Bacillati</taxon>
        <taxon>Actinomycetota</taxon>
        <taxon>Actinomycetes</taxon>
        <taxon>Micrococcales</taxon>
        <taxon>Luteimicrobium</taxon>
    </lineage>
</organism>
<dbReference type="InterPro" id="IPR014989">
    <property type="entry name" value="DUF1839"/>
</dbReference>
<evidence type="ECO:0000313" key="1">
    <source>
        <dbReference type="EMBL" id="QFU99272.1"/>
    </source>
</evidence>
<protein>
    <recommendedName>
        <fullName evidence="3">DUF1839 family protein</fullName>
    </recommendedName>
</protein>
<dbReference type="Proteomes" id="UP000326702">
    <property type="component" value="Chromosome"/>
</dbReference>
<proteinExistence type="predicted"/>
<dbReference type="AlphaFoldDB" id="A0A5P9QDU4"/>
<name>A0A5P9QDU4_9MICO</name>
<gene>
    <name evidence="1" type="ORF">KDY119_02799</name>
</gene>
<reference evidence="1 2" key="1">
    <citation type="submission" date="2019-10" db="EMBL/GenBank/DDBJ databases">
        <title>Genome sequence of Luteimicrobium xylanilyticum HY-24.</title>
        <authorList>
            <person name="Kim D.Y."/>
            <person name="Park H.-Y."/>
        </authorList>
    </citation>
    <scope>NUCLEOTIDE SEQUENCE [LARGE SCALE GENOMIC DNA]</scope>
    <source>
        <strain evidence="1 2">HY-24</strain>
    </source>
</reference>
<dbReference type="KEGG" id="lxl:KDY119_02799"/>
<evidence type="ECO:0000313" key="2">
    <source>
        <dbReference type="Proteomes" id="UP000326702"/>
    </source>
</evidence>
<sequence length="334" mass="37617">MALTSLATTELLPLDASRYERHPLHVSERVWSETNCYVDVWIEVLHALGLDPLAAASFALVTDFETDQWTFFKYEPEDLRELYGIRVFEMNPWRPLLEHVVEHLAAGRLITLEADSWYLPDTAGVSYRIDRTKSTIVPNLVDPEARRLGYFHNASYFELEGEDFDGVFRLGDTAQVGALPPYVETVRLDGMHRLDDAELHARSVERLRRHLRDLPTTNPVERLHERLGTDLDAIRADGVDAFHLYAFATVRQLGASAELSSSYLGWLAEREAGSVDDLRRASDDLLGLAQAAKSVQFLLARLARGRSVDVDPSFAAMAAAWESATSTVVERYGR</sequence>
<dbReference type="Pfam" id="PF08893">
    <property type="entry name" value="DUF1839"/>
    <property type="match status" value="1"/>
</dbReference>
<dbReference type="EMBL" id="CP045529">
    <property type="protein sequence ID" value="QFU99272.1"/>
    <property type="molecule type" value="Genomic_DNA"/>
</dbReference>
<dbReference type="RefSeq" id="WP_051136241.1">
    <property type="nucleotide sequence ID" value="NZ_BAABIH010000008.1"/>
</dbReference>